<gene>
    <name evidence="1" type="ORF">WN51_09708</name>
</gene>
<accession>A0A0M9A6D2</accession>
<reference evidence="1 2" key="1">
    <citation type="submission" date="2015-07" db="EMBL/GenBank/DDBJ databases">
        <title>The genome of Melipona quadrifasciata.</title>
        <authorList>
            <person name="Pan H."/>
            <person name="Kapheim K."/>
        </authorList>
    </citation>
    <scope>NUCLEOTIDE SEQUENCE [LARGE SCALE GENOMIC DNA]</scope>
    <source>
        <strain evidence="1">0111107301</strain>
        <tissue evidence="1">Whole body</tissue>
    </source>
</reference>
<evidence type="ECO:0000313" key="1">
    <source>
        <dbReference type="EMBL" id="KOX77386.1"/>
    </source>
</evidence>
<dbReference type="OrthoDB" id="10620560at2759"/>
<proteinExistence type="predicted"/>
<sequence length="338" mass="37800">MEDVNSRRMAGAEDARMGCENVGTSATSLPLEIINPVKSTKSYSLLLHTDCARRRGPEEVSGSKNLLQSPLPLILQKSYDASEAKTNAQILPLDLWKAVSALGLPDAARKAVQMWLFISNLQHGCSGRASPRGNLRTIRLTLFIKANIKFIRVVTYAYDKKYNGGGDFAEWDKEVKRLKKHISYSEVKCSGRRRRGEALKSAGGLPPAVEFKLRRYHEAGGETGPEIRFELAQRVWGQRNRLSGAWIIGGTGEAIEKGKEGFLRLFIPNFVPAVSRPFDLQPRRQREPYGVSTNWNREKSELGSRGIIEILSGEFRDSLVGFKRLIPCAGNWFADHNE</sequence>
<protein>
    <submittedName>
        <fullName evidence="1">Uncharacterized protein</fullName>
    </submittedName>
</protein>
<keyword evidence="2" id="KW-1185">Reference proteome</keyword>
<dbReference type="Proteomes" id="UP000053105">
    <property type="component" value="Unassembled WGS sequence"/>
</dbReference>
<name>A0A0M9A6D2_9HYME</name>
<organism evidence="1 2">
    <name type="scientific">Melipona quadrifasciata</name>
    <dbReference type="NCBI Taxonomy" id="166423"/>
    <lineage>
        <taxon>Eukaryota</taxon>
        <taxon>Metazoa</taxon>
        <taxon>Ecdysozoa</taxon>
        <taxon>Arthropoda</taxon>
        <taxon>Hexapoda</taxon>
        <taxon>Insecta</taxon>
        <taxon>Pterygota</taxon>
        <taxon>Neoptera</taxon>
        <taxon>Endopterygota</taxon>
        <taxon>Hymenoptera</taxon>
        <taxon>Apocrita</taxon>
        <taxon>Aculeata</taxon>
        <taxon>Apoidea</taxon>
        <taxon>Anthophila</taxon>
        <taxon>Apidae</taxon>
        <taxon>Melipona</taxon>
    </lineage>
</organism>
<dbReference type="AlphaFoldDB" id="A0A0M9A6D2"/>
<dbReference type="EMBL" id="KQ435732">
    <property type="protein sequence ID" value="KOX77386.1"/>
    <property type="molecule type" value="Genomic_DNA"/>
</dbReference>
<evidence type="ECO:0000313" key="2">
    <source>
        <dbReference type="Proteomes" id="UP000053105"/>
    </source>
</evidence>